<dbReference type="PANTHER" id="PTHR43856">
    <property type="entry name" value="CARDIOLIPIN HYDROLASE"/>
    <property type="match status" value="1"/>
</dbReference>
<comment type="catalytic activity">
    <reaction evidence="1">
        <text>a 1,2-diacyl-sn-glycero-3-phosphocholine + H2O = a 1,2-diacyl-sn-glycero-3-phosphate + choline + H(+)</text>
        <dbReference type="Rhea" id="RHEA:14445"/>
        <dbReference type="ChEBI" id="CHEBI:15354"/>
        <dbReference type="ChEBI" id="CHEBI:15377"/>
        <dbReference type="ChEBI" id="CHEBI:15378"/>
        <dbReference type="ChEBI" id="CHEBI:57643"/>
        <dbReference type="ChEBI" id="CHEBI:58608"/>
        <dbReference type="EC" id="3.1.4.4"/>
    </reaction>
</comment>
<evidence type="ECO:0000313" key="9">
    <source>
        <dbReference type="EMBL" id="AUN97788.1"/>
    </source>
</evidence>
<evidence type="ECO:0000256" key="3">
    <source>
        <dbReference type="ARBA" id="ARBA00012027"/>
    </source>
</evidence>
<dbReference type="PANTHER" id="PTHR43856:SF1">
    <property type="entry name" value="MITOCHONDRIAL CARDIOLIPIN HYDROLASE"/>
    <property type="match status" value="1"/>
</dbReference>
<dbReference type="EMBL" id="CP025704">
    <property type="protein sequence ID" value="AUN97788.1"/>
    <property type="molecule type" value="Genomic_DNA"/>
</dbReference>
<dbReference type="Gene3D" id="3.30.870.10">
    <property type="entry name" value="Endonuclease Chain A"/>
    <property type="match status" value="2"/>
</dbReference>
<dbReference type="AlphaFoldDB" id="A0A2K9NQK4"/>
<sequence>MKKMLRPKTSLLLATLIFLSACANAPLRKTASTLDAPPLVQVLPKLTSDDGELLSEIKKALKNRTKGKSDEELTAAATKLRDYLLFLGLTTRDLKKAEAEVLEGEETPSTNKKIADKDKAKDKLFDLPQTQQQQASDDNDTGGEEEDKTPSNLRAVLRLFIASTQFLDCSSMIDWECLEKTPTFKPTADFRIEKSDLSSPVHAGESLDMDVYFTEAWDKSPRAGVADRFAEKIKADADKSLSLAMYGIDDIEGSMSGVYQSILERAKSETKVRAVVDVMGVERSQVPWVFSYVNRPEYADKYIFGQSKNPETPESMRVTFQYDGTPHFLREMNAGITSEEEARARVEWSFPKIMHNKFAVLENNEGNKSVWTGTANISKNCMGLEANANMSVYIRNNSIAEAFLDQFNLMFEFDKGLAVKSKLVTNPGENEPSVAGRFHRSKYPVSKRLFTFNDGTKVRVHFAPTDDAEHRVILPMLLSAKEGDEIRISMFGGTGYEIVRAMQYAAAKGANVRIAFDRRLGHGLTSWIRDAILNVNMPNPYIGKVGSDVTPGKISYRVSTWTGKNHYKAGTLTRKRADGSMHAEQIIVGSQNWSSGGNDYNDENLISIQNLETDVKAAEMFNHEFDTRLWVKSKDEKPLPPKRL</sequence>
<gene>
    <name evidence="9" type="ORF">C0V70_06610</name>
</gene>
<dbReference type="KEGG" id="bsto:C0V70_06610"/>
<keyword evidence="5" id="KW-0442">Lipid degradation</keyword>
<evidence type="ECO:0000256" key="1">
    <source>
        <dbReference type="ARBA" id="ARBA00000798"/>
    </source>
</evidence>
<dbReference type="InterPro" id="IPR001736">
    <property type="entry name" value="PLipase_D/transphosphatidylase"/>
</dbReference>
<evidence type="ECO:0000256" key="5">
    <source>
        <dbReference type="ARBA" id="ARBA00022963"/>
    </source>
</evidence>
<keyword evidence="10" id="KW-1185">Reference proteome</keyword>
<evidence type="ECO:0000256" key="7">
    <source>
        <dbReference type="SAM" id="MobiDB-lite"/>
    </source>
</evidence>
<organism evidence="9 10">
    <name type="scientific">Bacteriovorax stolpii</name>
    <name type="common">Bdellovibrio stolpii</name>
    <dbReference type="NCBI Taxonomy" id="960"/>
    <lineage>
        <taxon>Bacteria</taxon>
        <taxon>Pseudomonadati</taxon>
        <taxon>Bdellovibrionota</taxon>
        <taxon>Bacteriovoracia</taxon>
        <taxon>Bacteriovoracales</taxon>
        <taxon>Bacteriovoracaceae</taxon>
        <taxon>Bacteriovorax</taxon>
    </lineage>
</organism>
<feature type="chain" id="PRO_5043590510" description="phospholipase D" evidence="8">
    <location>
        <begin position="26"/>
        <end position="644"/>
    </location>
</feature>
<dbReference type="Pfam" id="PF13091">
    <property type="entry name" value="PLDc_2"/>
    <property type="match status" value="2"/>
</dbReference>
<dbReference type="SUPFAM" id="SSF56024">
    <property type="entry name" value="Phospholipase D/nuclease"/>
    <property type="match status" value="2"/>
</dbReference>
<keyword evidence="8" id="KW-0732">Signal</keyword>
<dbReference type="InterPro" id="IPR025202">
    <property type="entry name" value="PLD-like_dom"/>
</dbReference>
<dbReference type="GO" id="GO:0004630">
    <property type="term" value="F:phospholipase D activity"/>
    <property type="evidence" value="ECO:0007669"/>
    <property type="project" value="UniProtKB-EC"/>
</dbReference>
<evidence type="ECO:0000256" key="4">
    <source>
        <dbReference type="ARBA" id="ARBA00022801"/>
    </source>
</evidence>
<feature type="region of interest" description="Disordered" evidence="7">
    <location>
        <begin position="125"/>
        <end position="149"/>
    </location>
</feature>
<dbReference type="GO" id="GO:0016891">
    <property type="term" value="F:RNA endonuclease activity producing 5'-phosphomonoesters, hydrolytic mechanism"/>
    <property type="evidence" value="ECO:0007669"/>
    <property type="project" value="TreeGrafter"/>
</dbReference>
<accession>A0A2K9NQK4</accession>
<dbReference type="Proteomes" id="UP000235584">
    <property type="component" value="Chromosome"/>
</dbReference>
<dbReference type="PROSITE" id="PS51257">
    <property type="entry name" value="PROKAR_LIPOPROTEIN"/>
    <property type="match status" value="1"/>
</dbReference>
<evidence type="ECO:0000256" key="6">
    <source>
        <dbReference type="ARBA" id="ARBA00023098"/>
    </source>
</evidence>
<proteinExistence type="inferred from homology"/>
<dbReference type="GO" id="GO:0006793">
    <property type="term" value="P:phosphorus metabolic process"/>
    <property type="evidence" value="ECO:0007669"/>
    <property type="project" value="UniProtKB-ARBA"/>
</dbReference>
<name>A0A2K9NQK4_BACTC</name>
<keyword evidence="4" id="KW-0378">Hydrolase</keyword>
<dbReference type="PROSITE" id="PS50035">
    <property type="entry name" value="PLD"/>
    <property type="match status" value="1"/>
</dbReference>
<comment type="similarity">
    <text evidence="2">Belongs to the phospholipase D family.</text>
</comment>
<dbReference type="GO" id="GO:0016042">
    <property type="term" value="P:lipid catabolic process"/>
    <property type="evidence" value="ECO:0007669"/>
    <property type="project" value="UniProtKB-KW"/>
</dbReference>
<feature type="signal peptide" evidence="8">
    <location>
        <begin position="1"/>
        <end position="25"/>
    </location>
</feature>
<dbReference type="EC" id="3.1.4.4" evidence="3"/>
<evidence type="ECO:0000256" key="2">
    <source>
        <dbReference type="ARBA" id="ARBA00008664"/>
    </source>
</evidence>
<protein>
    <recommendedName>
        <fullName evidence="3">phospholipase D</fullName>
        <ecNumber evidence="3">3.1.4.4</ecNumber>
    </recommendedName>
</protein>
<dbReference type="RefSeq" id="WP_102243081.1">
    <property type="nucleotide sequence ID" value="NZ_CP025704.1"/>
</dbReference>
<keyword evidence="6" id="KW-0443">Lipid metabolism</keyword>
<feature type="compositionally biased region" description="Acidic residues" evidence="7">
    <location>
        <begin position="137"/>
        <end position="147"/>
    </location>
</feature>
<evidence type="ECO:0000313" key="10">
    <source>
        <dbReference type="Proteomes" id="UP000235584"/>
    </source>
</evidence>
<evidence type="ECO:0000256" key="8">
    <source>
        <dbReference type="SAM" id="SignalP"/>
    </source>
</evidence>
<dbReference type="InterPro" id="IPR051406">
    <property type="entry name" value="PLD_domain"/>
</dbReference>
<reference evidence="9 10" key="1">
    <citation type="submission" date="2018-01" db="EMBL/GenBank/DDBJ databases">
        <title>Complete genome sequence of Bacteriovorax stolpii DSM12778.</title>
        <authorList>
            <person name="Tang B."/>
            <person name="Chang J."/>
        </authorList>
    </citation>
    <scope>NUCLEOTIDE SEQUENCE [LARGE SCALE GENOMIC DNA]</scope>
    <source>
        <strain evidence="9 10">DSM 12778</strain>
    </source>
</reference>